<feature type="transmembrane region" description="Helical" evidence="1">
    <location>
        <begin position="157"/>
        <end position="182"/>
    </location>
</feature>
<feature type="domain" description="DUF4126" evidence="2">
    <location>
        <begin position="5"/>
        <end position="184"/>
    </location>
</feature>
<evidence type="ECO:0000259" key="2">
    <source>
        <dbReference type="Pfam" id="PF13548"/>
    </source>
</evidence>
<keyword evidence="1" id="KW-0472">Membrane</keyword>
<keyword evidence="1" id="KW-1133">Transmembrane helix</keyword>
<evidence type="ECO:0000313" key="3">
    <source>
        <dbReference type="EMBL" id="VZO40655.1"/>
    </source>
</evidence>
<feature type="transmembrane region" description="Helical" evidence="1">
    <location>
        <begin position="40"/>
        <end position="59"/>
    </location>
</feature>
<keyword evidence="1" id="KW-0812">Transmembrane</keyword>
<dbReference type="AlphaFoldDB" id="A0A7M4DT61"/>
<dbReference type="InterPro" id="IPR025196">
    <property type="entry name" value="DUF4126"/>
</dbReference>
<protein>
    <recommendedName>
        <fullName evidence="2">DUF4126 domain-containing protein</fullName>
    </recommendedName>
</protein>
<keyword evidence="4" id="KW-1185">Reference proteome</keyword>
<organism evidence="3 4">
    <name type="scientific">Occultella aeris</name>
    <dbReference type="NCBI Taxonomy" id="2761496"/>
    <lineage>
        <taxon>Bacteria</taxon>
        <taxon>Bacillati</taxon>
        <taxon>Actinomycetota</taxon>
        <taxon>Actinomycetes</taxon>
        <taxon>Micrococcales</taxon>
        <taxon>Ruaniaceae</taxon>
        <taxon>Occultella</taxon>
    </lineage>
</organism>
<evidence type="ECO:0000256" key="1">
    <source>
        <dbReference type="SAM" id="Phobius"/>
    </source>
</evidence>
<accession>A0A7M4DT61</accession>
<comment type="caution">
    <text evidence="3">The sequence shown here is derived from an EMBL/GenBank/DDBJ whole genome shotgun (WGS) entry which is preliminary data.</text>
</comment>
<proteinExistence type="predicted"/>
<dbReference type="RefSeq" id="WP_156743884.1">
    <property type="nucleotide sequence ID" value="NZ_CACRYJ010000071.1"/>
</dbReference>
<dbReference type="Pfam" id="PF13548">
    <property type="entry name" value="DUF4126"/>
    <property type="match status" value="1"/>
</dbReference>
<reference evidence="3 4" key="1">
    <citation type="submission" date="2019-11" db="EMBL/GenBank/DDBJ databases">
        <authorList>
            <person name="Criscuolo A."/>
        </authorList>
    </citation>
    <scope>NUCLEOTIDE SEQUENCE [LARGE SCALE GENOMIC DNA]</scope>
    <source>
        <strain evidence="3">CIP111667</strain>
    </source>
</reference>
<gene>
    <name evidence="3" type="ORF">HALOF300_05363</name>
</gene>
<sequence>MLEVLTGSGLAFAAGLNAYIPLLVMGLLARFTDILELPAAWAWLGDDWVLVVLGVLLVIEVVADKIPAVDHVNDVLQTFIRPTAGGIVFAAGTGSVTPAVTDPASFFTSEAGIAFIVGLFLALTTHVAKAGARSVVNLSTAGVGAPVASTVEDVSSVTLTILAILVPVLVLVFIAMLVVVVIRMRSQRRRRRSLST</sequence>
<evidence type="ECO:0000313" key="4">
    <source>
        <dbReference type="Proteomes" id="UP000419743"/>
    </source>
</evidence>
<dbReference type="Proteomes" id="UP000419743">
    <property type="component" value="Unassembled WGS sequence"/>
</dbReference>
<feature type="transmembrane region" description="Helical" evidence="1">
    <location>
        <begin position="104"/>
        <end position="123"/>
    </location>
</feature>
<dbReference type="EMBL" id="CACRYJ010000071">
    <property type="protein sequence ID" value="VZO40655.1"/>
    <property type="molecule type" value="Genomic_DNA"/>
</dbReference>
<feature type="transmembrane region" description="Helical" evidence="1">
    <location>
        <begin position="6"/>
        <end position="28"/>
    </location>
</feature>
<name>A0A7M4DT61_9MICO</name>